<name>A0ABQ4UZB9_9HYPH</name>
<dbReference type="Proteomes" id="UP001055093">
    <property type="component" value="Unassembled WGS sequence"/>
</dbReference>
<evidence type="ECO:0000259" key="3">
    <source>
        <dbReference type="PROSITE" id="PS51736"/>
    </source>
</evidence>
<keyword evidence="5" id="KW-1185">Reference proteome</keyword>
<evidence type="ECO:0000313" key="4">
    <source>
        <dbReference type="EMBL" id="GJE77239.1"/>
    </source>
</evidence>
<dbReference type="PANTHER" id="PTHR30461">
    <property type="entry name" value="DNA-INVERTASE FROM LAMBDOID PROPHAGE"/>
    <property type="match status" value="1"/>
</dbReference>
<keyword evidence="2" id="KW-0233">DNA recombination</keyword>
<dbReference type="PROSITE" id="PS51736">
    <property type="entry name" value="RECOMBINASES_3"/>
    <property type="match status" value="1"/>
</dbReference>
<evidence type="ECO:0000256" key="1">
    <source>
        <dbReference type="ARBA" id="ARBA00023125"/>
    </source>
</evidence>
<dbReference type="EMBL" id="BPRE01000013">
    <property type="protein sequence ID" value="GJE77239.1"/>
    <property type="molecule type" value="Genomic_DNA"/>
</dbReference>
<dbReference type="RefSeq" id="WP_283207414.1">
    <property type="nucleotide sequence ID" value="NZ_BPRE01000013.1"/>
</dbReference>
<dbReference type="PANTHER" id="PTHR30461:SF2">
    <property type="entry name" value="SERINE RECOMBINASE PINE-RELATED"/>
    <property type="match status" value="1"/>
</dbReference>
<dbReference type="Pfam" id="PF00239">
    <property type="entry name" value="Resolvase"/>
    <property type="match status" value="1"/>
</dbReference>
<accession>A0ABQ4UZB9</accession>
<reference evidence="4" key="2">
    <citation type="submission" date="2021-08" db="EMBL/GenBank/DDBJ databases">
        <authorList>
            <person name="Tani A."/>
            <person name="Ola A."/>
            <person name="Ogura Y."/>
            <person name="Katsura K."/>
            <person name="Hayashi T."/>
        </authorList>
    </citation>
    <scope>NUCLEOTIDE SEQUENCE</scope>
    <source>
        <strain evidence="4">DSM 14458</strain>
    </source>
</reference>
<gene>
    <name evidence="4" type="ORF">BGCPKDLD_3842</name>
</gene>
<reference evidence="4" key="1">
    <citation type="journal article" date="2021" name="Front. Microbiol.">
        <title>Comprehensive Comparative Genomics and Phenotyping of Methylobacterium Species.</title>
        <authorList>
            <person name="Alessa O."/>
            <person name="Ogura Y."/>
            <person name="Fujitani Y."/>
            <person name="Takami H."/>
            <person name="Hayashi T."/>
            <person name="Sahin N."/>
            <person name="Tani A."/>
        </authorList>
    </citation>
    <scope>NUCLEOTIDE SEQUENCE</scope>
    <source>
        <strain evidence="4">DSM 14458</strain>
    </source>
</reference>
<dbReference type="CDD" id="cd00338">
    <property type="entry name" value="Ser_Recombinase"/>
    <property type="match status" value="1"/>
</dbReference>
<sequence length="245" mass="26292">MPKNFVAYYRVSTERQGRSGLGMDAQREAVAAYLNGGKWHIIAEHVEVESGRNADRPALDAALAEARLHRAPLIVAKVDRLTRSVAFLSKLLESGVEVRFCDLPQVEGPAGRFMLNQMVAVAELEAGLISARTRSALASKRRFYQGLTDDERAALAAQGKATGLGGKRSTVLTDEARKAGTARRAAKATDRARDLAPTIASLRAAGITSATGLAKALTERGIPTARGSDKWTTVQVQRVLSRLDA</sequence>
<proteinExistence type="predicted"/>
<dbReference type="SMART" id="SM00857">
    <property type="entry name" value="Resolvase"/>
    <property type="match status" value="1"/>
</dbReference>
<dbReference type="Gene3D" id="3.40.50.1390">
    <property type="entry name" value="Resolvase, N-terminal catalytic domain"/>
    <property type="match status" value="1"/>
</dbReference>
<dbReference type="InterPro" id="IPR050639">
    <property type="entry name" value="SSR_resolvase"/>
</dbReference>
<dbReference type="InterPro" id="IPR006119">
    <property type="entry name" value="Resolv_N"/>
</dbReference>
<evidence type="ECO:0000313" key="5">
    <source>
        <dbReference type="Proteomes" id="UP001055093"/>
    </source>
</evidence>
<dbReference type="InterPro" id="IPR036162">
    <property type="entry name" value="Resolvase-like_N_sf"/>
</dbReference>
<comment type="caution">
    <text evidence="4">The sequence shown here is derived from an EMBL/GenBank/DDBJ whole genome shotgun (WGS) entry which is preliminary data.</text>
</comment>
<dbReference type="SUPFAM" id="SSF53041">
    <property type="entry name" value="Resolvase-like"/>
    <property type="match status" value="1"/>
</dbReference>
<protein>
    <recommendedName>
        <fullName evidence="3">Resolvase/invertase-type recombinase catalytic domain-containing protein</fullName>
    </recommendedName>
</protein>
<keyword evidence="1" id="KW-0238">DNA-binding</keyword>
<evidence type="ECO:0000256" key="2">
    <source>
        <dbReference type="ARBA" id="ARBA00023172"/>
    </source>
</evidence>
<organism evidence="4 5">
    <name type="scientific">Methylorubrum suomiense</name>
    <dbReference type="NCBI Taxonomy" id="144191"/>
    <lineage>
        <taxon>Bacteria</taxon>
        <taxon>Pseudomonadati</taxon>
        <taxon>Pseudomonadota</taxon>
        <taxon>Alphaproteobacteria</taxon>
        <taxon>Hyphomicrobiales</taxon>
        <taxon>Methylobacteriaceae</taxon>
        <taxon>Methylorubrum</taxon>
    </lineage>
</organism>
<feature type="domain" description="Resolvase/invertase-type recombinase catalytic" evidence="3">
    <location>
        <begin position="4"/>
        <end position="144"/>
    </location>
</feature>